<dbReference type="GO" id="GO:0007264">
    <property type="term" value="P:small GTPase-mediated signal transduction"/>
    <property type="evidence" value="ECO:0007669"/>
    <property type="project" value="InterPro"/>
</dbReference>
<keyword evidence="5" id="KW-1185">Reference proteome</keyword>
<dbReference type="GO" id="GO:0006892">
    <property type="term" value="P:post-Golgi vesicle-mediated transport"/>
    <property type="evidence" value="ECO:0007669"/>
    <property type="project" value="TreeGrafter"/>
</dbReference>
<dbReference type="PANTHER" id="PTHR13276">
    <property type="entry name" value="GUANINE NUCLEOTIDE EXCHANGE FACTOR MSS4"/>
    <property type="match status" value="1"/>
</dbReference>
<dbReference type="GO" id="GO:0008270">
    <property type="term" value="F:zinc ion binding"/>
    <property type="evidence" value="ECO:0007669"/>
    <property type="project" value="TreeGrafter"/>
</dbReference>
<dbReference type="GO" id="GO:0005829">
    <property type="term" value="C:cytosol"/>
    <property type="evidence" value="ECO:0007669"/>
    <property type="project" value="TreeGrafter"/>
</dbReference>
<keyword evidence="2" id="KW-0344">Guanine-nucleotide releasing factor</keyword>
<dbReference type="PROSITE" id="PS51796">
    <property type="entry name" value="MSS4"/>
    <property type="match status" value="1"/>
</dbReference>
<keyword evidence="3" id="KW-0653">Protein transport</keyword>
<dbReference type="Proteomes" id="UP000292447">
    <property type="component" value="Chromosome VI"/>
</dbReference>
<dbReference type="InterPro" id="IPR007515">
    <property type="entry name" value="Mss4"/>
</dbReference>
<dbReference type="STRING" id="2163413.A0A4V1AEW5"/>
<dbReference type="AlphaFoldDB" id="A0A4V1AEW5"/>
<dbReference type="InterPro" id="IPR011323">
    <property type="entry name" value="Mss4/transl-control_tumour"/>
</dbReference>
<dbReference type="Pfam" id="PF04421">
    <property type="entry name" value="Mss4"/>
    <property type="match status" value="1"/>
</dbReference>
<evidence type="ECO:0000256" key="3">
    <source>
        <dbReference type="ARBA" id="ARBA00022927"/>
    </source>
</evidence>
<dbReference type="GO" id="GO:0005085">
    <property type="term" value="F:guanyl-nucleotide exchange factor activity"/>
    <property type="evidence" value="ECO:0007669"/>
    <property type="project" value="UniProtKB-KW"/>
</dbReference>
<protein>
    <submittedName>
        <fullName evidence="4">Mss4 protein</fullName>
    </submittedName>
</protein>
<evidence type="ECO:0000313" key="5">
    <source>
        <dbReference type="Proteomes" id="UP000292447"/>
    </source>
</evidence>
<dbReference type="Gene3D" id="2.170.150.10">
    <property type="entry name" value="Metal Binding Protein, Guanine Nucleotide Exchange Factor, Chain A"/>
    <property type="match status" value="1"/>
</dbReference>
<dbReference type="SUPFAM" id="SSF51316">
    <property type="entry name" value="Mss4-like"/>
    <property type="match status" value="1"/>
</dbReference>
<dbReference type="EMBL" id="CP034461">
    <property type="protein sequence ID" value="QBM90633.1"/>
    <property type="molecule type" value="Genomic_DNA"/>
</dbReference>
<organism evidence="4 5">
    <name type="scientific">Metschnikowia aff. pulcherrima</name>
    <dbReference type="NCBI Taxonomy" id="2163413"/>
    <lineage>
        <taxon>Eukaryota</taxon>
        <taxon>Fungi</taxon>
        <taxon>Dikarya</taxon>
        <taxon>Ascomycota</taxon>
        <taxon>Saccharomycotina</taxon>
        <taxon>Pichiomycetes</taxon>
        <taxon>Metschnikowiaceae</taxon>
        <taxon>Metschnikowia</taxon>
    </lineage>
</organism>
<gene>
    <name evidence="4" type="primary">MPUL0F02170</name>
    <name evidence="4" type="ORF">METSCH_F02170</name>
</gene>
<keyword evidence="1" id="KW-0813">Transport</keyword>
<dbReference type="PANTHER" id="PTHR13276:SF0">
    <property type="entry name" value="GUANINE NUCLEOTIDE EXCHANGE FACTOR MSS4"/>
    <property type="match status" value="1"/>
</dbReference>
<sequence length="133" mass="14576">MTLKLFLELEASLPQAIIRCPFDTCNARIIKLDSKLAGSQTTIANAPQMTANSEHFFAVADVWDFDNIGVSRPAPGLETKIVQPLAKIERLLICSECDKGPLGFAGFVDGDDTDVKNLTYYLSCESVKYDVAE</sequence>
<dbReference type="InterPro" id="IPR011057">
    <property type="entry name" value="Mss4-like_sf"/>
</dbReference>
<proteinExistence type="predicted"/>
<evidence type="ECO:0000256" key="2">
    <source>
        <dbReference type="ARBA" id="ARBA00022658"/>
    </source>
</evidence>
<evidence type="ECO:0000256" key="1">
    <source>
        <dbReference type="ARBA" id="ARBA00022448"/>
    </source>
</evidence>
<accession>A0A4V1AEW5</accession>
<dbReference type="GO" id="GO:0015031">
    <property type="term" value="P:protein transport"/>
    <property type="evidence" value="ECO:0007669"/>
    <property type="project" value="UniProtKB-KW"/>
</dbReference>
<evidence type="ECO:0000313" key="4">
    <source>
        <dbReference type="EMBL" id="QBM90633.1"/>
    </source>
</evidence>
<dbReference type="GO" id="GO:0016020">
    <property type="term" value="C:membrane"/>
    <property type="evidence" value="ECO:0007669"/>
    <property type="project" value="TreeGrafter"/>
</dbReference>
<reference evidence="5" key="1">
    <citation type="submission" date="2019-03" db="EMBL/GenBank/DDBJ databases">
        <title>Snf2 controls pulcherriminic acid biosynthesis and connects pigmentation and antifungal activity of the yeast Metschnikowia pulcherrima.</title>
        <authorList>
            <person name="Gore-Lloyd D."/>
            <person name="Sumann I."/>
            <person name="Brachmann A.O."/>
            <person name="Schneeberger K."/>
            <person name="Ortiz-Merino R.A."/>
            <person name="Moreno-Beltran M."/>
            <person name="Schlaefli M."/>
            <person name="Kirner P."/>
            <person name="Santos Kron A."/>
            <person name="Wolfe K.H."/>
            <person name="Piel J."/>
            <person name="Ahrens C.H."/>
            <person name="Henk D."/>
            <person name="Freimoser F.M."/>
        </authorList>
    </citation>
    <scope>NUCLEOTIDE SEQUENCE [LARGE SCALE GENOMIC DNA]</scope>
    <source>
        <strain evidence="5">APC 1.2</strain>
    </source>
</reference>
<name>A0A4V1AEW5_9ASCO</name>